<proteinExistence type="predicted"/>
<evidence type="ECO:0000313" key="2">
    <source>
        <dbReference type="EMBL" id="PLN78976.1"/>
    </source>
</evidence>
<feature type="transmembrane region" description="Helical" evidence="1">
    <location>
        <begin position="58"/>
        <end position="78"/>
    </location>
</feature>
<protein>
    <submittedName>
        <fullName evidence="2">Uncharacterized protein</fullName>
    </submittedName>
</protein>
<organism evidence="2 3">
    <name type="scientific">Aspergillus taichungensis</name>
    <dbReference type="NCBI Taxonomy" id="482145"/>
    <lineage>
        <taxon>Eukaryota</taxon>
        <taxon>Fungi</taxon>
        <taxon>Dikarya</taxon>
        <taxon>Ascomycota</taxon>
        <taxon>Pezizomycotina</taxon>
        <taxon>Eurotiomycetes</taxon>
        <taxon>Eurotiomycetidae</taxon>
        <taxon>Eurotiales</taxon>
        <taxon>Aspergillaceae</taxon>
        <taxon>Aspergillus</taxon>
        <taxon>Aspergillus subgen. Circumdati</taxon>
    </lineage>
</organism>
<dbReference type="AlphaFoldDB" id="A0A2J5HP10"/>
<reference evidence="3" key="1">
    <citation type="submission" date="2017-12" db="EMBL/GenBank/DDBJ databases">
        <authorList>
            <consortium name="DOE Joint Genome Institute"/>
            <person name="Mondo S.J."/>
            <person name="Kjaerbolling I."/>
            <person name="Vesth T.C."/>
            <person name="Frisvad J.C."/>
            <person name="Nybo J.L."/>
            <person name="Theobald S."/>
            <person name="Kuo A."/>
            <person name="Bowyer P."/>
            <person name="Matsuda Y."/>
            <person name="Lyhne E.K."/>
            <person name="Kogle M.E."/>
            <person name="Clum A."/>
            <person name="Lipzen A."/>
            <person name="Salamov A."/>
            <person name="Ngan C.Y."/>
            <person name="Daum C."/>
            <person name="Chiniquy J."/>
            <person name="Barry K."/>
            <person name="LaButti K."/>
            <person name="Haridas S."/>
            <person name="Simmons B.A."/>
            <person name="Magnuson J.K."/>
            <person name="Mortensen U.H."/>
            <person name="Larsen T.O."/>
            <person name="Grigoriev I.V."/>
            <person name="Baker S.E."/>
            <person name="Andersen M.R."/>
            <person name="Nordberg H.P."/>
            <person name="Cantor M.N."/>
            <person name="Hua S.X."/>
        </authorList>
    </citation>
    <scope>NUCLEOTIDE SEQUENCE [LARGE SCALE GENOMIC DNA]</scope>
    <source>
        <strain evidence="3">IBT 19404</strain>
    </source>
</reference>
<dbReference type="EMBL" id="KZ559567">
    <property type="protein sequence ID" value="PLN78976.1"/>
    <property type="molecule type" value="Genomic_DNA"/>
</dbReference>
<evidence type="ECO:0000256" key="1">
    <source>
        <dbReference type="SAM" id="Phobius"/>
    </source>
</evidence>
<name>A0A2J5HP10_9EURO</name>
<keyword evidence="1" id="KW-1133">Transmembrane helix</keyword>
<gene>
    <name evidence="2" type="ORF">BDW42DRAFT_173757</name>
</gene>
<dbReference type="Proteomes" id="UP000235023">
    <property type="component" value="Unassembled WGS sequence"/>
</dbReference>
<keyword evidence="3" id="KW-1185">Reference proteome</keyword>
<sequence length="105" mass="11379">MPIVGCMSSVPKLGGGKRSCNASPSSLLLSVLSHLRSSPPDACCSPLTTGPANPTVEMMILTLILILMMRVVVSHCLLPDWTAHHYHRTCRVPPLVLKRRSLPPQ</sequence>
<evidence type="ECO:0000313" key="3">
    <source>
        <dbReference type="Proteomes" id="UP000235023"/>
    </source>
</evidence>
<keyword evidence="1" id="KW-0812">Transmembrane</keyword>
<accession>A0A2J5HP10</accession>
<keyword evidence="1" id="KW-0472">Membrane</keyword>